<keyword evidence="2" id="KW-1185">Reference proteome</keyword>
<dbReference type="OrthoDB" id="2269034at2759"/>
<name>A0A9P6JKJ9_9AGAR</name>
<proteinExistence type="predicted"/>
<gene>
    <name evidence="1" type="ORF">CPB83DRAFT_650746</name>
</gene>
<dbReference type="EMBL" id="MU157909">
    <property type="protein sequence ID" value="KAF9523834.1"/>
    <property type="molecule type" value="Genomic_DNA"/>
</dbReference>
<sequence>MSTNTASDILRLPFEIVGGIFAHSVTPRPFFTTNIAKLPPKLPNPLPHHVSHGASQVCRKWRTIALSTPHMWIDIPIFRAIDKFWKGEKYTTNQLDPYLARSGGLSINIYLDIRRLDHYHDHSIVLDIVASFMREAHRWGSAVIVIPTELQKYLPSQIPPKLQKFNFRIRMRPHRGEPDYKLILGTYPSALQELIVDGYYRFSGSNEAEPERRIEALETFIGLPRRITDLKQTAASLKKCTFRGVHFMSVDITQGSRAPITFPLLETFELQGLNFDESTPFRYIDAPKLENLLVSSLGSIHMLSEMRQAAIASSWKLTSLTLDLTRMTWYSLAEVLYLLPTLHRLDINDPPPQVVFELSENPEFLSILQNLVLRLASLSKLRDLFTQLENLQKSRLVHPEGRKRKFDIAVFFPSPNFCCAAFDILFGYRSHSRPDKLTYQSEKLVGWRWFLIRQLLVGDSASSAKFIGLLPRRKAKYYRSKTRIPDMHNVHNVLTLLGSLDITSSDDIMASRLIEVLDAIAKHPLKMCSQDERFDVKSKTLDISVQLILQVQSGGYTWPPRWTIDEDGLSYRLPCDTF</sequence>
<evidence type="ECO:0008006" key="3">
    <source>
        <dbReference type="Google" id="ProtNLM"/>
    </source>
</evidence>
<dbReference type="SUPFAM" id="SSF52047">
    <property type="entry name" value="RNI-like"/>
    <property type="match status" value="1"/>
</dbReference>
<evidence type="ECO:0000313" key="2">
    <source>
        <dbReference type="Proteomes" id="UP000807306"/>
    </source>
</evidence>
<evidence type="ECO:0000313" key="1">
    <source>
        <dbReference type="EMBL" id="KAF9523834.1"/>
    </source>
</evidence>
<comment type="caution">
    <text evidence="1">The sequence shown here is derived from an EMBL/GenBank/DDBJ whole genome shotgun (WGS) entry which is preliminary data.</text>
</comment>
<reference evidence="1" key="1">
    <citation type="submission" date="2020-11" db="EMBL/GenBank/DDBJ databases">
        <authorList>
            <consortium name="DOE Joint Genome Institute"/>
            <person name="Ahrendt S."/>
            <person name="Riley R."/>
            <person name="Andreopoulos W."/>
            <person name="Labutti K."/>
            <person name="Pangilinan J."/>
            <person name="Ruiz-Duenas F.J."/>
            <person name="Barrasa J.M."/>
            <person name="Sanchez-Garcia M."/>
            <person name="Camarero S."/>
            <person name="Miyauchi S."/>
            <person name="Serrano A."/>
            <person name="Linde D."/>
            <person name="Babiker R."/>
            <person name="Drula E."/>
            <person name="Ayuso-Fernandez I."/>
            <person name="Pacheco R."/>
            <person name="Padilla G."/>
            <person name="Ferreira P."/>
            <person name="Barriuso J."/>
            <person name="Kellner H."/>
            <person name="Castanera R."/>
            <person name="Alfaro M."/>
            <person name="Ramirez L."/>
            <person name="Pisabarro A.G."/>
            <person name="Kuo A."/>
            <person name="Tritt A."/>
            <person name="Lipzen A."/>
            <person name="He G."/>
            <person name="Yan M."/>
            <person name="Ng V."/>
            <person name="Cullen D."/>
            <person name="Martin F."/>
            <person name="Rosso M.-N."/>
            <person name="Henrissat B."/>
            <person name="Hibbett D."/>
            <person name="Martinez A.T."/>
            <person name="Grigoriev I.V."/>
        </authorList>
    </citation>
    <scope>NUCLEOTIDE SEQUENCE</scope>
    <source>
        <strain evidence="1">CBS 506.95</strain>
    </source>
</reference>
<dbReference type="Gene3D" id="1.20.1280.50">
    <property type="match status" value="1"/>
</dbReference>
<dbReference type="AlphaFoldDB" id="A0A9P6JKJ9"/>
<dbReference type="Proteomes" id="UP000807306">
    <property type="component" value="Unassembled WGS sequence"/>
</dbReference>
<accession>A0A9P6JKJ9</accession>
<organism evidence="1 2">
    <name type="scientific">Crepidotus variabilis</name>
    <dbReference type="NCBI Taxonomy" id="179855"/>
    <lineage>
        <taxon>Eukaryota</taxon>
        <taxon>Fungi</taxon>
        <taxon>Dikarya</taxon>
        <taxon>Basidiomycota</taxon>
        <taxon>Agaricomycotina</taxon>
        <taxon>Agaricomycetes</taxon>
        <taxon>Agaricomycetidae</taxon>
        <taxon>Agaricales</taxon>
        <taxon>Agaricineae</taxon>
        <taxon>Crepidotaceae</taxon>
        <taxon>Crepidotus</taxon>
    </lineage>
</organism>
<protein>
    <recommendedName>
        <fullName evidence="3">F-box domain-containing protein</fullName>
    </recommendedName>
</protein>